<proteinExistence type="predicted"/>
<comment type="caution">
    <text evidence="1">The sequence shown here is derived from an EMBL/GenBank/DDBJ whole genome shotgun (WGS) entry which is preliminary data.</text>
</comment>
<dbReference type="EMBL" id="QWGA01000003">
    <property type="protein sequence ID" value="RIJ31411.1"/>
    <property type="molecule type" value="Genomic_DNA"/>
</dbReference>
<keyword evidence="2" id="KW-1185">Reference proteome</keyword>
<protein>
    <submittedName>
        <fullName evidence="1">Uncharacterized protein</fullName>
    </submittedName>
</protein>
<evidence type="ECO:0000313" key="2">
    <source>
        <dbReference type="Proteomes" id="UP000265845"/>
    </source>
</evidence>
<gene>
    <name evidence="1" type="ORF">D1222_03910</name>
</gene>
<organism evidence="1 2">
    <name type="scientific">Henriciella algicola</name>
    <dbReference type="NCBI Taxonomy" id="1608422"/>
    <lineage>
        <taxon>Bacteria</taxon>
        <taxon>Pseudomonadati</taxon>
        <taxon>Pseudomonadota</taxon>
        <taxon>Alphaproteobacteria</taxon>
        <taxon>Hyphomonadales</taxon>
        <taxon>Hyphomonadaceae</taxon>
        <taxon>Henriciella</taxon>
    </lineage>
</organism>
<dbReference type="Proteomes" id="UP000265845">
    <property type="component" value="Unassembled WGS sequence"/>
</dbReference>
<accession>A0A399RL39</accession>
<dbReference type="AlphaFoldDB" id="A0A399RL39"/>
<sequence length="124" mass="14262">MISREQIRFMHAHVPPVFWPVLWVYILRLWLTLYEAALEGRETVLYTVGRSGIIYVTHMADSEAERRARCPLGKGFDRTPWIRLLPLDLGRLAALFQPQFRETPPLHPPCTANTPSLHHLAAPP</sequence>
<evidence type="ECO:0000313" key="1">
    <source>
        <dbReference type="EMBL" id="RIJ31411.1"/>
    </source>
</evidence>
<name>A0A399RL39_9PROT</name>
<reference evidence="1 2" key="1">
    <citation type="submission" date="2018-08" db="EMBL/GenBank/DDBJ databases">
        <title>Henriciella mobilis sp. nov., isolated from seawater.</title>
        <authorList>
            <person name="Cheng H."/>
            <person name="Wu Y.-H."/>
            <person name="Xu X.-W."/>
            <person name="Guo L.-L."/>
        </authorList>
    </citation>
    <scope>NUCLEOTIDE SEQUENCE [LARGE SCALE GENOMIC DNA]</scope>
    <source>
        <strain evidence="1 2">CCUG67844</strain>
    </source>
</reference>